<dbReference type="PROSITE" id="PS51898">
    <property type="entry name" value="TYR_RECOMBINASE"/>
    <property type="match status" value="1"/>
</dbReference>
<keyword evidence="3" id="KW-0233">DNA recombination</keyword>
<dbReference type="CDD" id="cd01189">
    <property type="entry name" value="INT_ICEBs1_C_like"/>
    <property type="match status" value="1"/>
</dbReference>
<dbReference type="InterPro" id="IPR010998">
    <property type="entry name" value="Integrase_recombinase_N"/>
</dbReference>
<sequence length="403" mass="45984">MAKRINGEGTYYQRKDGRWEGAAYVLMPEGTYKRRRVYGKTDEEVRQKLTDLKANSDQGIPAEATGWTVGRFLTYWLEQIVKPACKPRTYQGYEVVVRVHLVPVLGKKKLNRLTGADVRLFLRRLENTCLCCLHKTDHKRAEDERRCCAAGRCCKSLPSVRLRQQVHAVLRNALEAALREELIRRNVAKLVKVSGPKYKVNRGLTVDQARKLLVAAEGDRLHALYVLALFLGLRRGELLGLHWPDVDLDAKTLTVRRNLQRVDGELRTVTPKTERSERTIPLLGATADALRRHADRQREERSHAGTDWVETGHVFTSLIGTPIEPDNLRRSWYPLREKIGAEGVRFHDLRHTCVTLLLHLGVPPHTVRDIAGHAAIEVTMTIYAHTSLDQMREALTKLDDQLR</sequence>
<keyword evidence="6" id="KW-1185">Reference proteome</keyword>
<comment type="caution">
    <text evidence="5">The sequence shown here is derived from an EMBL/GenBank/DDBJ whole genome shotgun (WGS) entry which is preliminary data.</text>
</comment>
<dbReference type="PANTHER" id="PTHR30349:SF91">
    <property type="entry name" value="INTA PROTEIN"/>
    <property type="match status" value="1"/>
</dbReference>
<keyword evidence="2" id="KW-0238">DNA-binding</keyword>
<evidence type="ECO:0000256" key="3">
    <source>
        <dbReference type="ARBA" id="ARBA00023172"/>
    </source>
</evidence>
<gene>
    <name evidence="5" type="ORF">FrCorBMG51_21900</name>
</gene>
<evidence type="ECO:0000313" key="6">
    <source>
        <dbReference type="Proteomes" id="UP000035425"/>
    </source>
</evidence>
<protein>
    <submittedName>
        <fullName evidence="5">Integrase</fullName>
    </submittedName>
</protein>
<organism evidence="5 6">
    <name type="scientific">Protofrankia coriariae</name>
    <dbReference type="NCBI Taxonomy" id="1562887"/>
    <lineage>
        <taxon>Bacteria</taxon>
        <taxon>Bacillati</taxon>
        <taxon>Actinomycetota</taxon>
        <taxon>Actinomycetes</taxon>
        <taxon>Frankiales</taxon>
        <taxon>Frankiaceae</taxon>
        <taxon>Protofrankia</taxon>
    </lineage>
</organism>
<keyword evidence="1" id="KW-0229">DNA integration</keyword>
<dbReference type="InterPro" id="IPR050090">
    <property type="entry name" value="Tyrosine_recombinase_XerCD"/>
</dbReference>
<dbReference type="RefSeq" id="WP_047224901.1">
    <property type="nucleotide sequence ID" value="NZ_JWIO01000054.1"/>
</dbReference>
<dbReference type="SUPFAM" id="SSF56349">
    <property type="entry name" value="DNA breaking-rejoining enzymes"/>
    <property type="match status" value="1"/>
</dbReference>
<accession>A0ABR5EZG2</accession>
<evidence type="ECO:0000256" key="2">
    <source>
        <dbReference type="ARBA" id="ARBA00023125"/>
    </source>
</evidence>
<dbReference type="InterPro" id="IPR002104">
    <property type="entry name" value="Integrase_catalytic"/>
</dbReference>
<evidence type="ECO:0000313" key="5">
    <source>
        <dbReference type="EMBL" id="KLL09844.1"/>
    </source>
</evidence>
<feature type="domain" description="Tyr recombinase" evidence="4">
    <location>
        <begin position="199"/>
        <end position="396"/>
    </location>
</feature>
<dbReference type="Pfam" id="PF14659">
    <property type="entry name" value="Phage_int_SAM_3"/>
    <property type="match status" value="1"/>
</dbReference>
<dbReference type="Gene3D" id="1.10.443.10">
    <property type="entry name" value="Intergrase catalytic core"/>
    <property type="match status" value="1"/>
</dbReference>
<dbReference type="Pfam" id="PF00589">
    <property type="entry name" value="Phage_integrase"/>
    <property type="match status" value="1"/>
</dbReference>
<dbReference type="EMBL" id="JWIO01000054">
    <property type="protein sequence ID" value="KLL09844.1"/>
    <property type="molecule type" value="Genomic_DNA"/>
</dbReference>
<name>A0ABR5EZG2_9ACTN</name>
<evidence type="ECO:0000256" key="1">
    <source>
        <dbReference type="ARBA" id="ARBA00022908"/>
    </source>
</evidence>
<dbReference type="InterPro" id="IPR004107">
    <property type="entry name" value="Integrase_SAM-like_N"/>
</dbReference>
<reference evidence="5 6" key="1">
    <citation type="submission" date="2014-12" db="EMBL/GenBank/DDBJ databases">
        <title>Frankia sp. BMG5.1 draft genome.</title>
        <authorList>
            <person name="Gtari M."/>
            <person name="Ghodhbane-Gtari F."/>
            <person name="Nouioui I."/>
            <person name="Ktari A."/>
            <person name="Hezbri K."/>
            <person name="Mimouni W."/>
            <person name="Sbissi I."/>
            <person name="Ayari A."/>
            <person name="Yamanaka T."/>
            <person name="Normand P."/>
            <person name="Tisa L.S."/>
            <person name="Boudabous A."/>
        </authorList>
    </citation>
    <scope>NUCLEOTIDE SEQUENCE [LARGE SCALE GENOMIC DNA]</scope>
    <source>
        <strain evidence="5 6">BMG5.1</strain>
    </source>
</reference>
<dbReference type="InterPro" id="IPR011010">
    <property type="entry name" value="DNA_brk_join_enz"/>
</dbReference>
<dbReference type="InterPro" id="IPR013762">
    <property type="entry name" value="Integrase-like_cat_sf"/>
</dbReference>
<dbReference type="Gene3D" id="1.10.150.130">
    <property type="match status" value="1"/>
</dbReference>
<dbReference type="PANTHER" id="PTHR30349">
    <property type="entry name" value="PHAGE INTEGRASE-RELATED"/>
    <property type="match status" value="1"/>
</dbReference>
<dbReference type="Proteomes" id="UP000035425">
    <property type="component" value="Unassembled WGS sequence"/>
</dbReference>
<evidence type="ECO:0000259" key="4">
    <source>
        <dbReference type="PROSITE" id="PS51898"/>
    </source>
</evidence>
<proteinExistence type="predicted"/>